<organism evidence="1">
    <name type="scientific">Mycobacterium xenopi 4042</name>
    <dbReference type="NCBI Taxonomy" id="1299334"/>
    <lineage>
        <taxon>Bacteria</taxon>
        <taxon>Bacillati</taxon>
        <taxon>Actinomycetota</taxon>
        <taxon>Actinomycetes</taxon>
        <taxon>Mycobacteriales</taxon>
        <taxon>Mycobacteriaceae</taxon>
        <taxon>Mycobacterium</taxon>
    </lineage>
</organism>
<gene>
    <name evidence="1" type="ORF">I553_9418</name>
</gene>
<name>X8DXA4_MYCXE</name>
<dbReference type="EMBL" id="JAOB01000011">
    <property type="protein sequence ID" value="EUA73262.1"/>
    <property type="molecule type" value="Genomic_DNA"/>
</dbReference>
<dbReference type="AlphaFoldDB" id="X8DXA4"/>
<reference evidence="1" key="1">
    <citation type="submission" date="2014-01" db="EMBL/GenBank/DDBJ databases">
        <authorList>
            <person name="Brown-Elliot B."/>
            <person name="Wallace R."/>
            <person name="Lenaerts A."/>
            <person name="Ordway D."/>
            <person name="DeGroote M.A."/>
            <person name="Parker T."/>
            <person name="Sizemore C."/>
            <person name="Tallon L.J."/>
            <person name="Sadzewicz L.K."/>
            <person name="Sengamalay N."/>
            <person name="Fraser C.M."/>
            <person name="Hine E."/>
            <person name="Shefchek K.A."/>
            <person name="Das S.P."/>
            <person name="Tettelin H."/>
        </authorList>
    </citation>
    <scope>NUCLEOTIDE SEQUENCE [LARGE SCALE GENOMIC DNA]</scope>
    <source>
        <strain evidence="1">4042</strain>
    </source>
</reference>
<sequence length="65" mass="7315">MGGARGAEDVEGVLRERQLGVDDGLTAHVTQSRCEAARLFDGDQRIVAAVQHEKWWRIRGNVRDR</sequence>
<protein>
    <submittedName>
        <fullName evidence="1">Uncharacterized protein</fullName>
    </submittedName>
</protein>
<comment type="caution">
    <text evidence="1">The sequence shown here is derived from an EMBL/GenBank/DDBJ whole genome shotgun (WGS) entry which is preliminary data.</text>
</comment>
<accession>X8DXA4</accession>
<proteinExistence type="predicted"/>
<evidence type="ECO:0000313" key="1">
    <source>
        <dbReference type="EMBL" id="EUA73262.1"/>
    </source>
</evidence>
<dbReference type="PATRIC" id="fig|1299334.3.peg.933"/>